<evidence type="ECO:0000313" key="3">
    <source>
        <dbReference type="Proteomes" id="UP001178508"/>
    </source>
</evidence>
<dbReference type="Proteomes" id="UP001178508">
    <property type="component" value="Chromosome 16"/>
</dbReference>
<dbReference type="AlphaFoldDB" id="A0AAV1GTS1"/>
<name>A0AAV1GTS1_XYRNO</name>
<feature type="region of interest" description="Disordered" evidence="1">
    <location>
        <begin position="1"/>
        <end position="38"/>
    </location>
</feature>
<gene>
    <name evidence="2" type="ORF">XNOV1_A027409</name>
</gene>
<evidence type="ECO:0000313" key="2">
    <source>
        <dbReference type="EMBL" id="CAJ1076755.1"/>
    </source>
</evidence>
<protein>
    <submittedName>
        <fullName evidence="2">Uncharacterized protein</fullName>
    </submittedName>
</protein>
<feature type="compositionally biased region" description="Low complexity" evidence="1">
    <location>
        <begin position="1"/>
        <end position="19"/>
    </location>
</feature>
<keyword evidence="3" id="KW-1185">Reference proteome</keyword>
<accession>A0AAV1GTS1</accession>
<reference evidence="2" key="1">
    <citation type="submission" date="2023-08" db="EMBL/GenBank/DDBJ databases">
        <authorList>
            <person name="Alioto T."/>
            <person name="Alioto T."/>
            <person name="Gomez Garrido J."/>
        </authorList>
    </citation>
    <scope>NUCLEOTIDE SEQUENCE</scope>
</reference>
<dbReference type="EMBL" id="OY660879">
    <property type="protein sequence ID" value="CAJ1076755.1"/>
    <property type="molecule type" value="Genomic_DNA"/>
</dbReference>
<proteinExistence type="predicted"/>
<sequence length="110" mass="11527">MQREQSYTCSTDSSSAQSSWCNRSPDGGGLKGGSEPRSSVRGLVCVDSASMGDVFECVVVVVVVYICCCARVETDVMKICGHGFQSLLNPDGIYADGLDGQSPGCGQMCV</sequence>
<evidence type="ECO:0000256" key="1">
    <source>
        <dbReference type="SAM" id="MobiDB-lite"/>
    </source>
</evidence>
<organism evidence="2 3">
    <name type="scientific">Xyrichtys novacula</name>
    <name type="common">Pearly razorfish</name>
    <name type="synonym">Hemipteronotus novacula</name>
    <dbReference type="NCBI Taxonomy" id="13765"/>
    <lineage>
        <taxon>Eukaryota</taxon>
        <taxon>Metazoa</taxon>
        <taxon>Chordata</taxon>
        <taxon>Craniata</taxon>
        <taxon>Vertebrata</taxon>
        <taxon>Euteleostomi</taxon>
        <taxon>Actinopterygii</taxon>
        <taxon>Neopterygii</taxon>
        <taxon>Teleostei</taxon>
        <taxon>Neoteleostei</taxon>
        <taxon>Acanthomorphata</taxon>
        <taxon>Eupercaria</taxon>
        <taxon>Labriformes</taxon>
        <taxon>Labridae</taxon>
        <taxon>Xyrichtys</taxon>
    </lineage>
</organism>